<organism evidence="2 3">
    <name type="scientific">Streptomyces desertarenae</name>
    <dbReference type="NCBI Taxonomy" id="2666184"/>
    <lineage>
        <taxon>Bacteria</taxon>
        <taxon>Bacillati</taxon>
        <taxon>Actinomycetota</taxon>
        <taxon>Actinomycetes</taxon>
        <taxon>Kitasatosporales</taxon>
        <taxon>Streptomycetaceae</taxon>
        <taxon>Streptomyces</taxon>
    </lineage>
</organism>
<keyword evidence="1" id="KW-0812">Transmembrane</keyword>
<evidence type="ECO:0000256" key="1">
    <source>
        <dbReference type="SAM" id="Phobius"/>
    </source>
</evidence>
<accession>A0ABW4PPD4</accession>
<evidence type="ECO:0000313" key="3">
    <source>
        <dbReference type="Proteomes" id="UP001597365"/>
    </source>
</evidence>
<dbReference type="RefSeq" id="WP_380903694.1">
    <property type="nucleotide sequence ID" value="NZ_JBHUFU010000017.1"/>
</dbReference>
<keyword evidence="1" id="KW-1133">Transmembrane helix</keyword>
<proteinExistence type="predicted"/>
<dbReference type="Proteomes" id="UP001597365">
    <property type="component" value="Unassembled WGS sequence"/>
</dbReference>
<sequence length="148" mass="15915">MDARGPDPELRKELDATLHTRGELGPEYESELVDSFLEKVDRRLDSVIERRVRRAVAERQMVVVGGASPSREAAVPGGPGAVFGLAAVSLVLAVPLSAIAAANAGLAGLVVCWAGIFGVNAVHAAYRRLPWLRFRREERDAAAGDWDD</sequence>
<evidence type="ECO:0008006" key="4">
    <source>
        <dbReference type="Google" id="ProtNLM"/>
    </source>
</evidence>
<comment type="caution">
    <text evidence="2">The sequence shown here is derived from an EMBL/GenBank/DDBJ whole genome shotgun (WGS) entry which is preliminary data.</text>
</comment>
<reference evidence="3" key="1">
    <citation type="journal article" date="2019" name="Int. J. Syst. Evol. Microbiol.">
        <title>The Global Catalogue of Microorganisms (GCM) 10K type strain sequencing project: providing services to taxonomists for standard genome sequencing and annotation.</title>
        <authorList>
            <consortium name="The Broad Institute Genomics Platform"/>
            <consortium name="The Broad Institute Genome Sequencing Center for Infectious Disease"/>
            <person name="Wu L."/>
            <person name="Ma J."/>
        </authorList>
    </citation>
    <scope>NUCLEOTIDE SEQUENCE [LARGE SCALE GENOMIC DNA]</scope>
    <source>
        <strain evidence="3">CGMCC 4.7455</strain>
    </source>
</reference>
<evidence type="ECO:0000313" key="2">
    <source>
        <dbReference type="EMBL" id="MFD1832617.1"/>
    </source>
</evidence>
<protein>
    <recommendedName>
        <fullName evidence="4">Integral membrane protein</fullName>
    </recommendedName>
</protein>
<dbReference type="EMBL" id="JBHUFU010000017">
    <property type="protein sequence ID" value="MFD1832617.1"/>
    <property type="molecule type" value="Genomic_DNA"/>
</dbReference>
<feature type="transmembrane region" description="Helical" evidence="1">
    <location>
        <begin position="80"/>
        <end position="100"/>
    </location>
</feature>
<gene>
    <name evidence="2" type="ORF">ACFSJS_23660</name>
</gene>
<keyword evidence="3" id="KW-1185">Reference proteome</keyword>
<keyword evidence="1" id="KW-0472">Membrane</keyword>
<feature type="transmembrane region" description="Helical" evidence="1">
    <location>
        <begin position="106"/>
        <end position="126"/>
    </location>
</feature>
<name>A0ABW4PPD4_9ACTN</name>